<comment type="caution">
    <text evidence="3">The sequence shown here is derived from an EMBL/GenBank/DDBJ whole genome shotgun (WGS) entry which is preliminary data.</text>
</comment>
<dbReference type="Proteomes" id="UP000535511">
    <property type="component" value="Unassembled WGS sequence"/>
</dbReference>
<name>A0A7Y9E730_9ACTN</name>
<dbReference type="SUPFAM" id="SSF56300">
    <property type="entry name" value="Metallo-dependent phosphatases"/>
    <property type="match status" value="1"/>
</dbReference>
<feature type="signal peptide" evidence="1">
    <location>
        <begin position="1"/>
        <end position="16"/>
    </location>
</feature>
<dbReference type="InterPro" id="IPR029052">
    <property type="entry name" value="Metallo-depent_PP-like"/>
</dbReference>
<dbReference type="InterPro" id="IPR022506">
    <property type="entry name" value="Metallophosphoesterase_PPA1498"/>
</dbReference>
<dbReference type="RefSeq" id="WP_179664044.1">
    <property type="nucleotide sequence ID" value="NZ_JACCBG010000001.1"/>
</dbReference>
<feature type="domain" description="Calcineurin-like phosphoesterase" evidence="2">
    <location>
        <begin position="240"/>
        <end position="426"/>
    </location>
</feature>
<evidence type="ECO:0000313" key="4">
    <source>
        <dbReference type="Proteomes" id="UP000535511"/>
    </source>
</evidence>
<dbReference type="Pfam" id="PF00149">
    <property type="entry name" value="Metallophos"/>
    <property type="match status" value="1"/>
</dbReference>
<accession>A0A7Y9E730</accession>
<gene>
    <name evidence="3" type="ORF">BJZ21_002484</name>
</gene>
<sequence>MTLSRRALFRSAAAVAGVAAVTGVTGLAEEAVAGAWSVGRTTLDRVLLRGPAGRHGWRPVVSGAGEPHLVRGDLAGPRSGRGKRRTPLLAFVQLSDVHIVDAQSPLRKEMAEVLSSSAYRPQEVLTAHIAEAMVREINQIGRGPVTGTDLALALQTGDNSDNGQYNETRWNIDLLDGGTVRQDSGDLTRYEGVMDDDPTYYDPQFWHPGAPAGLPVDRYRQAGFPRRPGLLDECRRPFRAHGLRMQWFTAFGNHDGLWQGNFVHTDPDNAIAVGDRKNTSKGVRTVTADPDRRLLSASEMVAEHFTTTGLPVGHGFTEQNRQDGTAYYTVDRGTDGLVRFIVLDSVNPYGGQNGSLDPAQFAWLQQQLQDAADRLVVVACHHPSWSMTNATVPTGAPADRVLGGQLVEELLAHENVVAWVNGHTHRNTVRAHSRPAGGGFWEINTASHIDWPQQSRIIEMVDNHDGTVSIFATMVDHGAPVRMPSHLDGPVRLAALGRLLAANDPQEQSTDRRGKRRDRNVELVLPAPAVLRG</sequence>
<keyword evidence="1" id="KW-0732">Signal</keyword>
<dbReference type="EMBL" id="JACCBG010000001">
    <property type="protein sequence ID" value="NYD42401.1"/>
    <property type="molecule type" value="Genomic_DNA"/>
</dbReference>
<dbReference type="PANTHER" id="PTHR43143">
    <property type="entry name" value="METALLOPHOSPHOESTERASE, CALCINEURIN SUPERFAMILY"/>
    <property type="match status" value="1"/>
</dbReference>
<reference evidence="3 4" key="1">
    <citation type="submission" date="2020-07" db="EMBL/GenBank/DDBJ databases">
        <title>Sequencing the genomes of 1000 actinobacteria strains.</title>
        <authorList>
            <person name="Klenk H.-P."/>
        </authorList>
    </citation>
    <scope>NUCLEOTIDE SEQUENCE [LARGE SCALE GENOMIC DNA]</scope>
    <source>
        <strain evidence="3 4">DSM 21350</strain>
    </source>
</reference>
<proteinExistence type="predicted"/>
<evidence type="ECO:0000313" key="3">
    <source>
        <dbReference type="EMBL" id="NYD42401.1"/>
    </source>
</evidence>
<dbReference type="PANTHER" id="PTHR43143:SF1">
    <property type="entry name" value="SERINE_THREONINE-PROTEIN PHOSPHATASE CPPED1"/>
    <property type="match status" value="1"/>
</dbReference>
<dbReference type="PROSITE" id="PS51318">
    <property type="entry name" value="TAT"/>
    <property type="match status" value="1"/>
</dbReference>
<dbReference type="NCBIfam" id="TIGR03767">
    <property type="entry name" value="P_acnes_RR"/>
    <property type="match status" value="1"/>
</dbReference>
<dbReference type="InterPro" id="IPR006311">
    <property type="entry name" value="TAT_signal"/>
</dbReference>
<organism evidence="3 4">
    <name type="scientific">Nocardioides panaciterrulae</name>
    <dbReference type="NCBI Taxonomy" id="661492"/>
    <lineage>
        <taxon>Bacteria</taxon>
        <taxon>Bacillati</taxon>
        <taxon>Actinomycetota</taxon>
        <taxon>Actinomycetes</taxon>
        <taxon>Propionibacteriales</taxon>
        <taxon>Nocardioidaceae</taxon>
        <taxon>Nocardioides</taxon>
    </lineage>
</organism>
<dbReference type="AlphaFoldDB" id="A0A7Y9E730"/>
<feature type="chain" id="PRO_5039152645" evidence="1">
    <location>
        <begin position="17"/>
        <end position="533"/>
    </location>
</feature>
<evidence type="ECO:0000259" key="2">
    <source>
        <dbReference type="Pfam" id="PF00149"/>
    </source>
</evidence>
<dbReference type="GO" id="GO:0016787">
    <property type="term" value="F:hydrolase activity"/>
    <property type="evidence" value="ECO:0007669"/>
    <property type="project" value="InterPro"/>
</dbReference>
<dbReference type="InterPro" id="IPR051918">
    <property type="entry name" value="STPP_CPPED1"/>
</dbReference>
<protein>
    <submittedName>
        <fullName evidence="3">Metallophosphoesterase (TIGR03767 family)</fullName>
    </submittedName>
</protein>
<keyword evidence="4" id="KW-1185">Reference proteome</keyword>
<evidence type="ECO:0000256" key="1">
    <source>
        <dbReference type="SAM" id="SignalP"/>
    </source>
</evidence>
<dbReference type="Gene3D" id="3.60.21.10">
    <property type="match status" value="1"/>
</dbReference>
<dbReference type="InterPro" id="IPR004843">
    <property type="entry name" value="Calcineurin-like_PHP"/>
</dbReference>